<dbReference type="SUPFAM" id="SSF55144">
    <property type="entry name" value="LigT-like"/>
    <property type="match status" value="1"/>
</dbReference>
<organism evidence="1 2">
    <name type="scientific">Orbilia oligospora</name>
    <name type="common">Nematode-trapping fungus</name>
    <name type="synonym">Arthrobotrys oligospora</name>
    <dbReference type="NCBI Taxonomy" id="2813651"/>
    <lineage>
        <taxon>Eukaryota</taxon>
        <taxon>Fungi</taxon>
        <taxon>Dikarya</taxon>
        <taxon>Ascomycota</taxon>
        <taxon>Pezizomycotina</taxon>
        <taxon>Orbiliomycetes</taxon>
        <taxon>Orbiliales</taxon>
        <taxon>Orbiliaceae</taxon>
        <taxon>Orbilia</taxon>
    </lineage>
</organism>
<sequence>MAVKRQLVDGDGGDDDIASLWLLPPPGALSTILETLISNTLPPRIPGPVPDFQPHITISSGIPLTSSTDFQNVLDSITIQEPPVIRFRRIRYGTAFWTKITIEIHKSTSLKSLAVAARSAILPGYTEEEARCWVEKYTTPAESGQEGFIPHLSLVYYGEEVEGSVRLGVGSDVDDAGVVLEEVDGGGDVKGMGGWVGGKLVVVDTTKRVEQWKDSILAERVL</sequence>
<evidence type="ECO:0008006" key="3">
    <source>
        <dbReference type="Google" id="ProtNLM"/>
    </source>
</evidence>
<dbReference type="Pfam" id="PF07823">
    <property type="entry name" value="CPDase"/>
    <property type="match status" value="1"/>
</dbReference>
<evidence type="ECO:0000313" key="2">
    <source>
        <dbReference type="Proteomes" id="UP000480548"/>
    </source>
</evidence>
<dbReference type="InterPro" id="IPR012386">
    <property type="entry name" value="Cyclic-nucl_3Pdiesterase"/>
</dbReference>
<dbReference type="AlphaFoldDB" id="A0A7C8JIG4"/>
<proteinExistence type="predicted"/>
<accession>A0A7C8JIG4</accession>
<dbReference type="PANTHER" id="PTHR28141">
    <property type="entry name" value="2',3'-CYCLIC-NUCLEOTIDE 3'-PHOSPHODIESTERASE"/>
    <property type="match status" value="1"/>
</dbReference>
<reference evidence="1 2" key="1">
    <citation type="submission" date="2019-06" db="EMBL/GenBank/DDBJ databases">
        <authorList>
            <person name="Palmer J.M."/>
        </authorList>
    </citation>
    <scope>NUCLEOTIDE SEQUENCE [LARGE SCALE GENOMIC DNA]</scope>
    <source>
        <strain evidence="1 2">TWF703</strain>
    </source>
</reference>
<dbReference type="PANTHER" id="PTHR28141:SF1">
    <property type="entry name" value="2',3'-CYCLIC-NUCLEOTIDE 3'-PHOSPHODIESTERASE"/>
    <property type="match status" value="1"/>
</dbReference>
<evidence type="ECO:0000313" key="1">
    <source>
        <dbReference type="EMBL" id="KAF3126104.1"/>
    </source>
</evidence>
<dbReference type="GO" id="GO:0009187">
    <property type="term" value="P:cyclic nucleotide metabolic process"/>
    <property type="evidence" value="ECO:0007669"/>
    <property type="project" value="TreeGrafter"/>
</dbReference>
<dbReference type="Gene3D" id="3.90.1140.10">
    <property type="entry name" value="Cyclic phosphodiesterase"/>
    <property type="match status" value="1"/>
</dbReference>
<comment type="caution">
    <text evidence="1">The sequence shown here is derived from an EMBL/GenBank/DDBJ whole genome shotgun (WGS) entry which is preliminary data.</text>
</comment>
<dbReference type="InterPro" id="IPR009097">
    <property type="entry name" value="Cyclic_Pdiesterase"/>
</dbReference>
<dbReference type="GO" id="GO:0004113">
    <property type="term" value="F:2',3'-cyclic-nucleotide 3'-phosphodiesterase activity"/>
    <property type="evidence" value="ECO:0007669"/>
    <property type="project" value="TreeGrafter"/>
</dbReference>
<name>A0A7C8JIG4_ORBOL</name>
<gene>
    <name evidence="1" type="ORF">TWF703_010565</name>
</gene>
<dbReference type="EMBL" id="WIQZ01000086">
    <property type="protein sequence ID" value="KAF3126104.1"/>
    <property type="molecule type" value="Genomic_DNA"/>
</dbReference>
<protein>
    <recommendedName>
        <fullName evidence="3">2',3'-cyclic-nucleotide 3'-phosphodiesterase</fullName>
    </recommendedName>
</protein>
<dbReference type="Proteomes" id="UP000480548">
    <property type="component" value="Unassembled WGS sequence"/>
</dbReference>